<gene>
    <name evidence="1" type="ORF">PIB30_051092</name>
</gene>
<dbReference type="Proteomes" id="UP001341840">
    <property type="component" value="Unassembled WGS sequence"/>
</dbReference>
<dbReference type="EMBL" id="JASCZI010272218">
    <property type="protein sequence ID" value="MED6221092.1"/>
    <property type="molecule type" value="Genomic_DNA"/>
</dbReference>
<organism evidence="1 2">
    <name type="scientific">Stylosanthes scabra</name>
    <dbReference type="NCBI Taxonomy" id="79078"/>
    <lineage>
        <taxon>Eukaryota</taxon>
        <taxon>Viridiplantae</taxon>
        <taxon>Streptophyta</taxon>
        <taxon>Embryophyta</taxon>
        <taxon>Tracheophyta</taxon>
        <taxon>Spermatophyta</taxon>
        <taxon>Magnoliopsida</taxon>
        <taxon>eudicotyledons</taxon>
        <taxon>Gunneridae</taxon>
        <taxon>Pentapetalae</taxon>
        <taxon>rosids</taxon>
        <taxon>fabids</taxon>
        <taxon>Fabales</taxon>
        <taxon>Fabaceae</taxon>
        <taxon>Papilionoideae</taxon>
        <taxon>50 kb inversion clade</taxon>
        <taxon>dalbergioids sensu lato</taxon>
        <taxon>Dalbergieae</taxon>
        <taxon>Pterocarpus clade</taxon>
        <taxon>Stylosanthes</taxon>
    </lineage>
</organism>
<evidence type="ECO:0000313" key="1">
    <source>
        <dbReference type="EMBL" id="MED6221092.1"/>
    </source>
</evidence>
<accession>A0ABU6ZGJ1</accession>
<comment type="caution">
    <text evidence="1">The sequence shown here is derived from an EMBL/GenBank/DDBJ whole genome shotgun (WGS) entry which is preliminary data.</text>
</comment>
<name>A0ABU6ZGJ1_9FABA</name>
<evidence type="ECO:0000313" key="2">
    <source>
        <dbReference type="Proteomes" id="UP001341840"/>
    </source>
</evidence>
<keyword evidence="2" id="KW-1185">Reference proteome</keyword>
<proteinExistence type="predicted"/>
<protein>
    <submittedName>
        <fullName evidence="1">Uncharacterized protein</fullName>
    </submittedName>
</protein>
<sequence length="224" mass="25374">MVREEIKKSYHELASILSQKFDEILKMNLAENIQKKVEDPIIRQIANIPTSRMGDVIHQNVENNAWGQHDIEEVVTQILNRSGFDIRSVNQVRFCTECTFEGFGTTGVTGGAKTEGWRGFGPSGPNIRNNCTELMKADVSDVPGFVSYQPCPEDRFVVMPNYEGFFRKLLKMRRQLDVMADIIYWENVEREGVSGPLQASSLPPFSLSSLFEGSGLVLRQRVIR</sequence>
<reference evidence="1 2" key="1">
    <citation type="journal article" date="2023" name="Plants (Basel)">
        <title>Bridging the Gap: Combining Genomics and Transcriptomics Approaches to Understand Stylosanthes scabra, an Orphan Legume from the Brazilian Caatinga.</title>
        <authorList>
            <person name="Ferreira-Neto J.R.C."/>
            <person name="da Silva M.D."/>
            <person name="Binneck E."/>
            <person name="de Melo N.F."/>
            <person name="da Silva R.H."/>
            <person name="de Melo A.L.T.M."/>
            <person name="Pandolfi V."/>
            <person name="Bustamante F.O."/>
            <person name="Brasileiro-Vidal A.C."/>
            <person name="Benko-Iseppon A.M."/>
        </authorList>
    </citation>
    <scope>NUCLEOTIDE SEQUENCE [LARGE SCALE GENOMIC DNA]</scope>
    <source>
        <tissue evidence="1">Leaves</tissue>
    </source>
</reference>